<comment type="caution">
    <text evidence="1">The sequence shown here is derived from an EMBL/GenBank/DDBJ whole genome shotgun (WGS) entry which is preliminary data.</text>
</comment>
<proteinExistence type="predicted"/>
<dbReference type="RefSeq" id="WP_237239711.1">
    <property type="nucleotide sequence ID" value="NZ_JAKKDU010000008.1"/>
</dbReference>
<accession>A0AAE3ENY6</accession>
<dbReference type="Proteomes" id="UP001199795">
    <property type="component" value="Unassembled WGS sequence"/>
</dbReference>
<keyword evidence="2" id="KW-1185">Reference proteome</keyword>
<evidence type="ECO:0000313" key="2">
    <source>
        <dbReference type="Proteomes" id="UP001199795"/>
    </source>
</evidence>
<organism evidence="1 2">
    <name type="scientific">Wocania arenilitoris</name>
    <dbReference type="NCBI Taxonomy" id="2044858"/>
    <lineage>
        <taxon>Bacteria</taxon>
        <taxon>Pseudomonadati</taxon>
        <taxon>Bacteroidota</taxon>
        <taxon>Flavobacteriia</taxon>
        <taxon>Flavobacteriales</taxon>
        <taxon>Flavobacteriaceae</taxon>
        <taxon>Wocania</taxon>
    </lineage>
</organism>
<name>A0AAE3ENY6_9FLAO</name>
<evidence type="ECO:0000313" key="1">
    <source>
        <dbReference type="EMBL" id="MCF7568368.1"/>
    </source>
</evidence>
<sequence length="119" mass="13424">MHYIQEIPILMVATHIYLKSGGSVNGYINAIKSAMIFVDENTKIIPGHGKLSNKTEYEAFLKMLETIKANVLAEIKNGKTEAEVVTNASITKIYDDLGYSWNFITSEKIRSTFYKSLKK</sequence>
<dbReference type="EMBL" id="JAKKDU010000008">
    <property type="protein sequence ID" value="MCF7568368.1"/>
    <property type="molecule type" value="Genomic_DNA"/>
</dbReference>
<reference evidence="1" key="1">
    <citation type="submission" date="2022-01" db="EMBL/GenBank/DDBJ databases">
        <title>Draft genome sequence of Sabulilitoribacter arenilitoris KCTC 52401.</title>
        <authorList>
            <person name="Oh J.-S."/>
        </authorList>
    </citation>
    <scope>NUCLEOTIDE SEQUENCE</scope>
    <source>
        <strain evidence="1">HMF6543</strain>
    </source>
</reference>
<dbReference type="AlphaFoldDB" id="A0AAE3ENY6"/>
<protein>
    <submittedName>
        <fullName evidence="1">Uncharacterized protein</fullName>
    </submittedName>
</protein>
<gene>
    <name evidence="1" type="ORF">L3X37_08325</name>
</gene>